<sequence length="47" mass="5296">MLHVQSGISYSELRDQIRLNAKKVQIYSKLAHKKSPNMGLSLPEQTG</sequence>
<evidence type="ECO:0000313" key="1">
    <source>
        <dbReference type="EMBL" id="MBE0367847.1"/>
    </source>
</evidence>
<keyword evidence="2" id="KW-1185">Reference proteome</keyword>
<protein>
    <submittedName>
        <fullName evidence="1">Uncharacterized protein</fullName>
    </submittedName>
</protein>
<name>A0ABR9EAS3_9GAMM</name>
<proteinExistence type="predicted"/>
<dbReference type="EMBL" id="AQGV01000012">
    <property type="protein sequence ID" value="MBE0367847.1"/>
    <property type="molecule type" value="Genomic_DNA"/>
</dbReference>
<dbReference type="Proteomes" id="UP000615755">
    <property type="component" value="Unassembled WGS sequence"/>
</dbReference>
<gene>
    <name evidence="1" type="ORF">PAUR_a1306</name>
</gene>
<comment type="caution">
    <text evidence="1">The sequence shown here is derived from an EMBL/GenBank/DDBJ whole genome shotgun (WGS) entry which is preliminary data.</text>
</comment>
<reference evidence="1 2" key="1">
    <citation type="submission" date="2015-03" db="EMBL/GenBank/DDBJ databases">
        <title>Genome sequence of Pseudoalteromonas aurantia.</title>
        <authorList>
            <person name="Xie B.-B."/>
            <person name="Rong J.-C."/>
            <person name="Qin Q.-L."/>
            <person name="Zhang Y.-Z."/>
        </authorList>
    </citation>
    <scope>NUCLEOTIDE SEQUENCE [LARGE SCALE GENOMIC DNA]</scope>
    <source>
        <strain evidence="1 2">208</strain>
    </source>
</reference>
<organism evidence="1 2">
    <name type="scientific">Pseudoalteromonas aurantia 208</name>
    <dbReference type="NCBI Taxonomy" id="1314867"/>
    <lineage>
        <taxon>Bacteria</taxon>
        <taxon>Pseudomonadati</taxon>
        <taxon>Pseudomonadota</taxon>
        <taxon>Gammaproteobacteria</taxon>
        <taxon>Alteromonadales</taxon>
        <taxon>Pseudoalteromonadaceae</taxon>
        <taxon>Pseudoalteromonas</taxon>
    </lineage>
</organism>
<accession>A0ABR9EAS3</accession>
<evidence type="ECO:0000313" key="2">
    <source>
        <dbReference type="Proteomes" id="UP000615755"/>
    </source>
</evidence>